<feature type="region of interest" description="Disordered" evidence="1">
    <location>
        <begin position="92"/>
        <end position="117"/>
    </location>
</feature>
<gene>
    <name evidence="2" type="ORF">ISF26_04830</name>
</gene>
<dbReference type="EMBL" id="CP063845">
    <property type="protein sequence ID" value="UFP95574.1"/>
    <property type="molecule type" value="Genomic_DNA"/>
</dbReference>
<protein>
    <submittedName>
        <fullName evidence="2">Uncharacterized protein</fullName>
    </submittedName>
</protein>
<reference evidence="2 3" key="1">
    <citation type="journal article" date="2021" name="Genome Biol. Evol.">
        <title>Complete Genome Sequencing of a Novel Gloeobacter Species from a Waterfall Cave in Mexico.</title>
        <authorList>
            <person name="Saw J.H."/>
            <person name="Cardona T."/>
            <person name="Montejano G."/>
        </authorList>
    </citation>
    <scope>NUCLEOTIDE SEQUENCE [LARGE SCALE GENOMIC DNA]</scope>
    <source>
        <strain evidence="2">MG652769</strain>
    </source>
</reference>
<evidence type="ECO:0000313" key="2">
    <source>
        <dbReference type="EMBL" id="UFP95574.1"/>
    </source>
</evidence>
<proteinExistence type="predicted"/>
<sequence>MYKRLGDLVVFVAVFQIALSFSCPATALAIPTRIATAPGGQLAAVQESFVFPRQAPFSVSRLENLAKVSTSAQFLKSGKGLDTPAVDGFSAQKISQDSAPPPSASQAASEAIDPSEDSNRWHFKLQPYLTIPISTYGNVTVGGRTTNYDLGLGSLLSAFTFTASARVESWVDNLGFIIDAYYVKLDAAETVSLSVADIGTSLSFQQGIYDFALSYHLGAPAMFRLPDKPSNKPFPLFWFEPIVGTRLNSLNSTIGFRLGSQSLSVNSGRTWFEPMVGAKVGLQLSDPVTLWLRGDVSGFGLAGAQDLSWNFLAGGDLWVAPTVSLQLAYRLYEIDYANGDSTFVFNQSFNGPFVAATFNF</sequence>
<organism evidence="2 3">
    <name type="scientific">Gloeobacter morelensis MG652769</name>
    <dbReference type="NCBI Taxonomy" id="2781736"/>
    <lineage>
        <taxon>Bacteria</taxon>
        <taxon>Bacillati</taxon>
        <taxon>Cyanobacteriota</taxon>
        <taxon>Cyanophyceae</taxon>
        <taxon>Gloeobacterales</taxon>
        <taxon>Gloeobacteraceae</taxon>
        <taxon>Gloeobacter</taxon>
        <taxon>Gloeobacter morelensis</taxon>
    </lineage>
</organism>
<evidence type="ECO:0000256" key="1">
    <source>
        <dbReference type="SAM" id="MobiDB-lite"/>
    </source>
</evidence>
<dbReference type="Proteomes" id="UP001054846">
    <property type="component" value="Chromosome"/>
</dbReference>
<keyword evidence="3" id="KW-1185">Reference proteome</keyword>
<dbReference type="RefSeq" id="WP_230842802.1">
    <property type="nucleotide sequence ID" value="NZ_CP063845.1"/>
</dbReference>
<evidence type="ECO:0000313" key="3">
    <source>
        <dbReference type="Proteomes" id="UP001054846"/>
    </source>
</evidence>
<dbReference type="PROSITE" id="PS51257">
    <property type="entry name" value="PROKAR_LIPOPROTEIN"/>
    <property type="match status" value="1"/>
</dbReference>
<accession>A0ABY3PPK8</accession>
<name>A0ABY3PPK8_9CYAN</name>